<dbReference type="GO" id="GO:0005694">
    <property type="term" value="C:chromosome"/>
    <property type="evidence" value="ECO:0007669"/>
    <property type="project" value="InterPro"/>
</dbReference>
<dbReference type="Gene3D" id="1.10.510.10">
    <property type="entry name" value="Transferase(Phosphotransferase) domain 1"/>
    <property type="match status" value="1"/>
</dbReference>
<dbReference type="AlphaFoldDB" id="A0A855EY82"/>
<protein>
    <recommendedName>
        <fullName evidence="2">Protein kinase domain-containing protein</fullName>
    </recommendedName>
</protein>
<dbReference type="SUPFAM" id="SSF56112">
    <property type="entry name" value="Protein kinase-like (PK-like)"/>
    <property type="match status" value="1"/>
</dbReference>
<dbReference type="InterPro" id="IPR011009">
    <property type="entry name" value="Kinase-like_dom_sf"/>
</dbReference>
<evidence type="ECO:0000313" key="4">
    <source>
        <dbReference type="Proteomes" id="UP000229713"/>
    </source>
</evidence>
<dbReference type="Gene3D" id="3.30.65.10">
    <property type="entry name" value="Bacterial Topoisomerase I, domain 1"/>
    <property type="match status" value="1"/>
</dbReference>
<evidence type="ECO:0000313" key="3">
    <source>
        <dbReference type="EMBL" id="PIK82694.1"/>
    </source>
</evidence>
<gene>
    <name evidence="3" type="ORF">CFY86_20620</name>
</gene>
<dbReference type="GO" id="GO:0003916">
    <property type="term" value="F:DNA topoisomerase activity"/>
    <property type="evidence" value="ECO:0007669"/>
    <property type="project" value="InterPro"/>
</dbReference>
<dbReference type="InterPro" id="IPR000719">
    <property type="entry name" value="Prot_kinase_dom"/>
</dbReference>
<keyword evidence="1" id="KW-1133">Transmembrane helix</keyword>
<reference evidence="3 4" key="1">
    <citation type="submission" date="2017-07" db="EMBL/GenBank/DDBJ databases">
        <title>Raoultella ornithinolytica strain HH3 draft genome.</title>
        <authorList>
            <person name="Duceppe M.-O."/>
            <person name="Huang H."/>
            <person name="Phipps-Todd B."/>
        </authorList>
    </citation>
    <scope>NUCLEOTIDE SEQUENCE [LARGE SCALE GENOMIC DNA]</scope>
    <source>
        <strain evidence="3 4">HH3</strain>
    </source>
</reference>
<dbReference type="EMBL" id="NKYI01000028">
    <property type="protein sequence ID" value="PIK82694.1"/>
    <property type="molecule type" value="Genomic_DNA"/>
</dbReference>
<dbReference type="InterPro" id="IPR013498">
    <property type="entry name" value="Topo_IA_Znf"/>
</dbReference>
<comment type="caution">
    <text evidence="3">The sequence shown here is derived from an EMBL/GenBank/DDBJ whole genome shotgun (WGS) entry which is preliminary data.</text>
</comment>
<dbReference type="GO" id="GO:0003677">
    <property type="term" value="F:DNA binding"/>
    <property type="evidence" value="ECO:0007669"/>
    <property type="project" value="InterPro"/>
</dbReference>
<dbReference type="Pfam" id="PF00069">
    <property type="entry name" value="Pkinase"/>
    <property type="match status" value="1"/>
</dbReference>
<evidence type="ECO:0000256" key="1">
    <source>
        <dbReference type="SAM" id="Phobius"/>
    </source>
</evidence>
<dbReference type="Pfam" id="PF01396">
    <property type="entry name" value="Zn_ribbon_Top1"/>
    <property type="match status" value="1"/>
</dbReference>
<evidence type="ECO:0000259" key="2">
    <source>
        <dbReference type="PROSITE" id="PS50011"/>
    </source>
</evidence>
<dbReference type="GO" id="GO:0006265">
    <property type="term" value="P:DNA topological change"/>
    <property type="evidence" value="ECO:0007669"/>
    <property type="project" value="InterPro"/>
</dbReference>
<dbReference type="Gene3D" id="3.30.200.20">
    <property type="entry name" value="Phosphorylase Kinase, domain 1"/>
    <property type="match status" value="1"/>
</dbReference>
<dbReference type="Proteomes" id="UP000229713">
    <property type="component" value="Unassembled WGS sequence"/>
</dbReference>
<organism evidence="3 4">
    <name type="scientific">Raoultella ornithinolytica</name>
    <name type="common">Klebsiella ornithinolytica</name>
    <dbReference type="NCBI Taxonomy" id="54291"/>
    <lineage>
        <taxon>Bacteria</taxon>
        <taxon>Pseudomonadati</taxon>
        <taxon>Pseudomonadota</taxon>
        <taxon>Gammaproteobacteria</taxon>
        <taxon>Enterobacterales</taxon>
        <taxon>Enterobacteriaceae</taxon>
        <taxon>Klebsiella/Raoultella group</taxon>
        <taxon>Raoultella</taxon>
    </lineage>
</organism>
<dbReference type="PROSITE" id="PS50011">
    <property type="entry name" value="PROTEIN_KINASE_DOM"/>
    <property type="match status" value="1"/>
</dbReference>
<proteinExistence type="predicted"/>
<keyword evidence="1" id="KW-0812">Transmembrane</keyword>
<dbReference type="GO" id="GO:0005524">
    <property type="term" value="F:ATP binding"/>
    <property type="evidence" value="ECO:0007669"/>
    <property type="project" value="InterPro"/>
</dbReference>
<keyword evidence="1" id="KW-0472">Membrane</keyword>
<sequence>MTMQEIIVGKDRISVAELLGKGGEGEVYAIRGRSGLAVKIYNTSLRAKREDKVRAMVGEGLAVKTDLVAYPGDVVTDREGNFLGFVMRLVSGYRPLHELYSPKSRQRYFPKADYRFVVHAALNVARAIGKVHQTGCIIGDLNHSGVLVAQDATVALIDADSFQFSLNGKSYPCVVGVPDFTPPELHGKNLASVQRTIEHDNFGLAVAIFHLLFMGRHPYAGRYNGPDISMSDAIAQNRFAFSLIRQTATQTTPPPASLTLDMFPTVVSREFEKAFGLSPGARPTSLDWIHALSSLEGSLNHCSKVNTHYYPSNAGGCVWCKLTCNSGFDMFPDLTTFDPNIRTDERGTEKTILEILAFRFPTAADLLPTPAMLCGASDTLSVARSGKRTRALLGLLMMIGAIAGFIFATPVWFVWIGLVIWGGVTFSEREVESSPFQKAFKDADERLQCELNAFLQRNNMTEVVKVRGDLDVAIVAYKGLDDALARELMVMKSNRESRQRHAYLDRFSIRRANISGIGPVKTATLISFGIETAADVSQNAVLRVPGFGDVMTGKLVAWRRGHESRFKYDRTPNAQDIADERALRGRFAAEKARLESTIRNGLGTLRNAKALLDALPAKARDDRALADALAARAQAEQDLRELGISVPASTVAVMVTPPPRPAPQPSSVPRATIPIPLRGTTTSGTPTCPSCGSLMRRRSGRYGQFWGCSRYPVCKGTRKI</sequence>
<dbReference type="GO" id="GO:0004672">
    <property type="term" value="F:protein kinase activity"/>
    <property type="evidence" value="ECO:0007669"/>
    <property type="project" value="InterPro"/>
</dbReference>
<feature type="domain" description="Protein kinase" evidence="2">
    <location>
        <begin position="13"/>
        <end position="293"/>
    </location>
</feature>
<accession>A0A855EY82</accession>
<name>A0A855EY82_RAOOR</name>
<feature type="transmembrane region" description="Helical" evidence="1">
    <location>
        <begin position="391"/>
        <end position="424"/>
    </location>
</feature>
<dbReference type="SUPFAM" id="SSF57783">
    <property type="entry name" value="Zinc beta-ribbon"/>
    <property type="match status" value="1"/>
</dbReference>